<name>A0A6M1SW45_9BACT</name>
<dbReference type="EMBL" id="JAALLT010000001">
    <property type="protein sequence ID" value="NGP75204.1"/>
    <property type="molecule type" value="Genomic_DNA"/>
</dbReference>
<sequence length="252" mass="27688">MEVLGIDIGSYGIKGCIVETEKGEILSEHYSTPPLQDTSPPKILSQMHQVVKKHFNWSGPIGCAFPAPVSHGNVVSAKRIDPGWVDVDAEQLFAEITGNPVTVINDTDAAGLAEMHFGAGKHMDGFVIVLAVGTGIGSSLFIDRKLIPNTELGQIEIQGVTIENLASYKKRKEEELGKKAWAKRLQQMLETYEKIFHPDLFILGGQLSRKAKKIFPYIKINTSFKPASFENEASIVGAAMIATENKETVFYR</sequence>
<dbReference type="PANTHER" id="PTHR18964">
    <property type="entry name" value="ROK (REPRESSOR, ORF, KINASE) FAMILY"/>
    <property type="match status" value="1"/>
</dbReference>
<dbReference type="AlphaFoldDB" id="A0A6M1SW45"/>
<dbReference type="SUPFAM" id="SSF53067">
    <property type="entry name" value="Actin-like ATPase domain"/>
    <property type="match status" value="1"/>
</dbReference>
<dbReference type="PANTHER" id="PTHR18964:SF146">
    <property type="entry name" value="POLYPHOSPHATE GLUCOKINASE"/>
    <property type="match status" value="1"/>
</dbReference>
<proteinExistence type="predicted"/>
<protein>
    <submittedName>
        <fullName evidence="1">ROK family protein</fullName>
    </submittedName>
</protein>
<reference evidence="1 2" key="1">
    <citation type="submission" date="2020-02" db="EMBL/GenBank/DDBJ databases">
        <title>Balneolaceae bacterium YR4-1, complete genome.</title>
        <authorList>
            <person name="Li Y."/>
            <person name="Wu S."/>
        </authorList>
    </citation>
    <scope>NUCLEOTIDE SEQUENCE [LARGE SCALE GENOMIC DNA]</scope>
    <source>
        <strain evidence="1 2">YR4-1</strain>
    </source>
</reference>
<dbReference type="Proteomes" id="UP000473278">
    <property type="component" value="Unassembled WGS sequence"/>
</dbReference>
<accession>A0A6M1SW45</accession>
<keyword evidence="2" id="KW-1185">Reference proteome</keyword>
<dbReference type="CDD" id="cd24058">
    <property type="entry name" value="ASKHA_NBD_ROK_PPGK"/>
    <property type="match status" value="1"/>
</dbReference>
<evidence type="ECO:0000313" key="2">
    <source>
        <dbReference type="Proteomes" id="UP000473278"/>
    </source>
</evidence>
<dbReference type="RefSeq" id="WP_165138302.1">
    <property type="nucleotide sequence ID" value="NZ_JAALLT010000001.1"/>
</dbReference>
<comment type="caution">
    <text evidence="1">The sequence shown here is derived from an EMBL/GenBank/DDBJ whole genome shotgun (WGS) entry which is preliminary data.</text>
</comment>
<organism evidence="1 2">
    <name type="scientific">Halalkalibaculum roseum</name>
    <dbReference type="NCBI Taxonomy" id="2709311"/>
    <lineage>
        <taxon>Bacteria</taxon>
        <taxon>Pseudomonadati</taxon>
        <taxon>Balneolota</taxon>
        <taxon>Balneolia</taxon>
        <taxon>Balneolales</taxon>
        <taxon>Balneolaceae</taxon>
        <taxon>Halalkalibaculum</taxon>
    </lineage>
</organism>
<dbReference type="Pfam" id="PF00480">
    <property type="entry name" value="ROK"/>
    <property type="match status" value="1"/>
</dbReference>
<dbReference type="NCBIfam" id="NF045942">
    <property type="entry name" value="PolPhglucPhase"/>
    <property type="match status" value="1"/>
</dbReference>
<dbReference type="InterPro" id="IPR043129">
    <property type="entry name" value="ATPase_NBD"/>
</dbReference>
<dbReference type="InterPro" id="IPR000600">
    <property type="entry name" value="ROK"/>
</dbReference>
<dbReference type="Gene3D" id="3.30.420.40">
    <property type="match status" value="2"/>
</dbReference>
<gene>
    <name evidence="1" type="ORF">G3570_01055</name>
</gene>
<evidence type="ECO:0000313" key="1">
    <source>
        <dbReference type="EMBL" id="NGP75204.1"/>
    </source>
</evidence>